<dbReference type="Proteomes" id="UP001055553">
    <property type="component" value="Chromosome"/>
</dbReference>
<dbReference type="Pfam" id="PF00203">
    <property type="entry name" value="Ribosomal_S19"/>
    <property type="match status" value="1"/>
</dbReference>
<dbReference type="InterPro" id="IPR023575">
    <property type="entry name" value="Ribosomal_uS19_SF"/>
</dbReference>
<dbReference type="InterPro" id="IPR002222">
    <property type="entry name" value="Ribosomal_uS19"/>
</dbReference>
<name>A0A915SIT6_9ARCH</name>
<dbReference type="KEGG" id="naer:MJ1_0731"/>
<dbReference type="GO" id="GO:0019843">
    <property type="term" value="F:rRNA binding"/>
    <property type="evidence" value="ECO:0007669"/>
    <property type="project" value="UniProtKB-UniRule"/>
</dbReference>
<gene>
    <name evidence="4" type="primary">rps19p</name>
    <name evidence="6" type="ORF">MJ1_0731</name>
</gene>
<dbReference type="GO" id="GO:0003735">
    <property type="term" value="F:structural constituent of ribosome"/>
    <property type="evidence" value="ECO:0007669"/>
    <property type="project" value="InterPro"/>
</dbReference>
<keyword evidence="4" id="KW-0699">rRNA-binding</keyword>
<keyword evidence="3 4" id="KW-0687">Ribonucleoprotein</keyword>
<comment type="similarity">
    <text evidence="1 4 5">Belongs to the universal ribosomal protein uS19 family.</text>
</comment>
<evidence type="ECO:0000256" key="5">
    <source>
        <dbReference type="RuleBase" id="RU003485"/>
    </source>
</evidence>
<sequence>MSEFMLRGYKIDELRNMSIKEFAEKVADSRVRRTLLRRLKLGFPVEWENFYRKCYLQKEGKYKKTVRTHAREIIILPFMLGTRIGVHNGKEFVELEIKENMIGRRVGEFVFTTKKVQHSNPGIGASKSSRFMKAKK</sequence>
<keyword evidence="4" id="KW-0694">RNA-binding</keyword>
<keyword evidence="7" id="KW-1185">Reference proteome</keyword>
<dbReference type="PRINTS" id="PR00975">
    <property type="entry name" value="RIBOSOMALS19"/>
</dbReference>
<evidence type="ECO:0000256" key="2">
    <source>
        <dbReference type="ARBA" id="ARBA00022980"/>
    </source>
</evidence>
<comment type="function">
    <text evidence="4">Protein S19 forms a complex with S13 that binds strongly to the 16S ribosomal RNA.</text>
</comment>
<dbReference type="GeneID" id="74568671"/>
<dbReference type="AlphaFoldDB" id="A0A915SIT6"/>
<evidence type="ECO:0000313" key="6">
    <source>
        <dbReference type="EMBL" id="BBL45872.1"/>
    </source>
</evidence>
<proteinExistence type="inferred from homology"/>
<dbReference type="GO" id="GO:0000028">
    <property type="term" value="P:ribosomal small subunit assembly"/>
    <property type="evidence" value="ECO:0007669"/>
    <property type="project" value="TreeGrafter"/>
</dbReference>
<accession>A0A915SIT6</accession>
<dbReference type="HAMAP" id="MF_00531">
    <property type="entry name" value="Ribosomal_uS19"/>
    <property type="match status" value="1"/>
</dbReference>
<organism evidence="6 7">
    <name type="scientific">Nanobdella aerobiophila</name>
    <dbReference type="NCBI Taxonomy" id="2586965"/>
    <lineage>
        <taxon>Archaea</taxon>
        <taxon>Nanobdellota</taxon>
        <taxon>Nanobdellia</taxon>
        <taxon>Nanobdellales</taxon>
        <taxon>Nanobdellaceae</taxon>
        <taxon>Nanobdella</taxon>
    </lineage>
</organism>
<evidence type="ECO:0000256" key="4">
    <source>
        <dbReference type="HAMAP-Rule" id="MF_00531"/>
    </source>
</evidence>
<dbReference type="SUPFAM" id="SSF54570">
    <property type="entry name" value="Ribosomal protein S19"/>
    <property type="match status" value="1"/>
</dbReference>
<protein>
    <recommendedName>
        <fullName evidence="4">Small ribosomal subunit protein uS19</fullName>
    </recommendedName>
</protein>
<dbReference type="GO" id="GO:0022627">
    <property type="term" value="C:cytosolic small ribosomal subunit"/>
    <property type="evidence" value="ECO:0007669"/>
    <property type="project" value="TreeGrafter"/>
</dbReference>
<dbReference type="PIRSF" id="PIRSF002144">
    <property type="entry name" value="Ribosomal_S19"/>
    <property type="match status" value="1"/>
</dbReference>
<dbReference type="PANTHER" id="PTHR11880">
    <property type="entry name" value="RIBOSOMAL PROTEIN S19P FAMILY MEMBER"/>
    <property type="match status" value="1"/>
</dbReference>
<dbReference type="Gene3D" id="3.30.860.10">
    <property type="entry name" value="30s Ribosomal Protein S19, Chain A"/>
    <property type="match status" value="1"/>
</dbReference>
<reference evidence="7" key="1">
    <citation type="journal article" date="2022" name="Int. J. Syst. Evol. Microbiol.">
        <title>Nanobdella aerobiophila gen. nov., sp. nov., a thermoacidophilic, obligate ectosymbiotic archaeon, and proposal of Nanobdellaceae fam. nov., Nanobdellales ord. nov. and Nanobdellia class. nov.</title>
        <authorList>
            <person name="Kato S."/>
            <person name="Ogasawara A."/>
            <person name="Itoh T."/>
            <person name="Sakai H.D."/>
            <person name="Shimizu M."/>
            <person name="Yuki M."/>
            <person name="Kaneko M."/>
            <person name="Takashina T."/>
            <person name="Ohkuma M."/>
        </authorList>
    </citation>
    <scope>NUCLEOTIDE SEQUENCE [LARGE SCALE GENOMIC DNA]</scope>
    <source>
        <strain evidence="7">MJ1</strain>
    </source>
</reference>
<dbReference type="GO" id="GO:0006412">
    <property type="term" value="P:translation"/>
    <property type="evidence" value="ECO:0007669"/>
    <property type="project" value="UniProtKB-UniRule"/>
</dbReference>
<evidence type="ECO:0000313" key="7">
    <source>
        <dbReference type="Proteomes" id="UP001055553"/>
    </source>
</evidence>
<keyword evidence="2 4" id="KW-0689">Ribosomal protein</keyword>
<evidence type="ECO:0000256" key="3">
    <source>
        <dbReference type="ARBA" id="ARBA00023274"/>
    </source>
</evidence>
<dbReference type="RefSeq" id="WP_258393180.1">
    <property type="nucleotide sequence ID" value="NZ_AP019769.1"/>
</dbReference>
<dbReference type="EMBL" id="AP019769">
    <property type="protein sequence ID" value="BBL45872.1"/>
    <property type="molecule type" value="Genomic_DNA"/>
</dbReference>
<dbReference type="PANTHER" id="PTHR11880:SF2">
    <property type="entry name" value="SMALL RIBOSOMAL SUBUNIT PROTEIN US19"/>
    <property type="match status" value="1"/>
</dbReference>
<evidence type="ECO:0000256" key="1">
    <source>
        <dbReference type="ARBA" id="ARBA00007345"/>
    </source>
</evidence>